<evidence type="ECO:0000256" key="3">
    <source>
        <dbReference type="ARBA" id="ARBA00022884"/>
    </source>
</evidence>
<dbReference type="InterPro" id="IPR009027">
    <property type="entry name" value="Ribosomal_bL9/RNase_H1_N"/>
</dbReference>
<dbReference type="InterPro" id="IPR020070">
    <property type="entry name" value="Ribosomal_bL9_N"/>
</dbReference>
<dbReference type="Pfam" id="PF01281">
    <property type="entry name" value="Ribosomal_L9_N"/>
    <property type="match status" value="1"/>
</dbReference>
<protein>
    <recommendedName>
        <fullName evidence="6">50S ribosomal protein L9, chloroplastic</fullName>
    </recommendedName>
</protein>
<comment type="similarity">
    <text evidence="1">Belongs to the bacterial ribosomal protein bL9 family.</text>
</comment>
<dbReference type="RefSeq" id="YP_009296314.1">
    <property type="nucleotide sequence ID" value="NC_031170.1"/>
</dbReference>
<dbReference type="PROSITE" id="PS00651">
    <property type="entry name" value="RIBOSOMAL_L9"/>
    <property type="match status" value="1"/>
</dbReference>
<geneLocation type="plastid" evidence="8"/>
<dbReference type="InterPro" id="IPR020594">
    <property type="entry name" value="Ribosomal_bL9_bac/chp"/>
</dbReference>
<dbReference type="InterPro" id="IPR020069">
    <property type="entry name" value="Ribosomal_bL9_C"/>
</dbReference>
<evidence type="ECO:0000313" key="8">
    <source>
        <dbReference type="EMBL" id="AOM65249.1"/>
    </source>
</evidence>
<dbReference type="Gene3D" id="3.40.5.10">
    <property type="entry name" value="Ribosomal protein L9, N-terminal domain"/>
    <property type="match status" value="1"/>
</dbReference>
<accession>A0A1C9CA58</accession>
<name>A0A1C9CA58_9FLOR</name>
<evidence type="ECO:0000259" key="7">
    <source>
        <dbReference type="PROSITE" id="PS00651"/>
    </source>
</evidence>
<keyword evidence="5" id="KW-0687">Ribonucleoprotein</keyword>
<dbReference type="GeneID" id="29072620"/>
<sequence length="154" mass="17474">MKKNIPIILKKNINNLGKTGNIVNVKRGYAFNYLIPNRMGELATKGLLKHNNMLLDIKSKQIEKNKIEALVLKNKLETIAKISLKKKIGKDQQIFGSLNDKEILLKIEKCSDIKLEKKQISIPEIKKIGSYSIDIQISDIITANLKLQILPQDI</sequence>
<reference evidence="8" key="1">
    <citation type="journal article" date="2016" name="BMC Biol.">
        <title>Parallel evolution of highly conserved plastid genome architecture in red seaweeds and seed plants.</title>
        <authorList>
            <person name="Lee J."/>
            <person name="Cho C.H."/>
            <person name="Park S.I."/>
            <person name="Choi J.W."/>
            <person name="Song H.S."/>
            <person name="West J.A."/>
            <person name="Bhattacharya D."/>
            <person name="Yoon H.S."/>
        </authorList>
    </citation>
    <scope>NUCLEOTIDE SEQUENCE</scope>
</reference>
<evidence type="ECO:0000256" key="2">
    <source>
        <dbReference type="ARBA" id="ARBA00022730"/>
    </source>
</evidence>
<keyword evidence="2" id="KW-0699">rRNA-binding</keyword>
<dbReference type="InterPro" id="IPR036935">
    <property type="entry name" value="Ribosomal_bL9_N_sf"/>
</dbReference>
<dbReference type="PANTHER" id="PTHR21368">
    <property type="entry name" value="50S RIBOSOMAL PROTEIN L9"/>
    <property type="match status" value="1"/>
</dbReference>
<keyword evidence="8" id="KW-0934">Plastid</keyword>
<gene>
    <name evidence="8" type="primary">rpl9</name>
    <name evidence="8" type="ORF">Sebd_162</name>
</gene>
<dbReference type="EMBL" id="KX284713">
    <property type="protein sequence ID" value="AOM65249.1"/>
    <property type="molecule type" value="Genomic_DNA"/>
</dbReference>
<dbReference type="HAMAP" id="MF_00503">
    <property type="entry name" value="Ribosomal_bL9"/>
    <property type="match status" value="1"/>
</dbReference>
<dbReference type="GO" id="GO:0019843">
    <property type="term" value="F:rRNA binding"/>
    <property type="evidence" value="ECO:0007669"/>
    <property type="project" value="UniProtKB-KW"/>
</dbReference>
<evidence type="ECO:0000256" key="1">
    <source>
        <dbReference type="ARBA" id="ARBA00010605"/>
    </source>
</evidence>
<dbReference type="SUPFAM" id="SSF55658">
    <property type="entry name" value="L9 N-domain-like"/>
    <property type="match status" value="1"/>
</dbReference>
<dbReference type="InterPro" id="IPR036791">
    <property type="entry name" value="Ribosomal_bL9_C_sf"/>
</dbReference>
<dbReference type="AlphaFoldDB" id="A0A1C9CA58"/>
<keyword evidence="3" id="KW-0694">RNA-binding</keyword>
<dbReference type="SUPFAM" id="SSF55653">
    <property type="entry name" value="Ribosomal protein L9 C-domain"/>
    <property type="match status" value="1"/>
</dbReference>
<dbReference type="GO" id="GO:0003735">
    <property type="term" value="F:structural constituent of ribosome"/>
    <property type="evidence" value="ECO:0007669"/>
    <property type="project" value="InterPro"/>
</dbReference>
<evidence type="ECO:0000256" key="4">
    <source>
        <dbReference type="ARBA" id="ARBA00022980"/>
    </source>
</evidence>
<evidence type="ECO:0000256" key="5">
    <source>
        <dbReference type="ARBA" id="ARBA00023274"/>
    </source>
</evidence>
<evidence type="ECO:0000256" key="6">
    <source>
        <dbReference type="ARBA" id="ARBA00035427"/>
    </source>
</evidence>
<dbReference type="NCBIfam" id="TIGR00158">
    <property type="entry name" value="L9"/>
    <property type="match status" value="1"/>
</dbReference>
<feature type="domain" description="Ribosomal protein L9" evidence="7">
    <location>
        <begin position="17"/>
        <end position="44"/>
    </location>
</feature>
<proteinExistence type="inferred from homology"/>
<dbReference type="Pfam" id="PF03948">
    <property type="entry name" value="Ribosomal_L9_C"/>
    <property type="match status" value="1"/>
</dbReference>
<dbReference type="Gene3D" id="3.10.430.100">
    <property type="entry name" value="Ribosomal protein L9, C-terminal domain"/>
    <property type="match status" value="1"/>
</dbReference>
<dbReference type="GO" id="GO:0005840">
    <property type="term" value="C:ribosome"/>
    <property type="evidence" value="ECO:0007669"/>
    <property type="project" value="UniProtKB-KW"/>
</dbReference>
<dbReference type="InterPro" id="IPR000244">
    <property type="entry name" value="Ribosomal_bL9"/>
</dbReference>
<dbReference type="GO" id="GO:1990904">
    <property type="term" value="C:ribonucleoprotein complex"/>
    <property type="evidence" value="ECO:0007669"/>
    <property type="project" value="UniProtKB-KW"/>
</dbReference>
<organism evidence="8">
    <name type="scientific">Sebdenia flabellata</name>
    <dbReference type="NCBI Taxonomy" id="42024"/>
    <lineage>
        <taxon>Eukaryota</taxon>
        <taxon>Rhodophyta</taxon>
        <taxon>Florideophyceae</taxon>
        <taxon>Rhodymeniophycidae</taxon>
        <taxon>Sebdeniales</taxon>
        <taxon>Sebdeniaceae</taxon>
        <taxon>Sebdenia</taxon>
    </lineage>
</organism>
<dbReference type="GO" id="GO:0006412">
    <property type="term" value="P:translation"/>
    <property type="evidence" value="ECO:0007669"/>
    <property type="project" value="InterPro"/>
</dbReference>
<keyword evidence="4 8" id="KW-0689">Ribosomal protein</keyword>